<evidence type="ECO:0000313" key="3">
    <source>
        <dbReference type="EMBL" id="KAF9693485.1"/>
    </source>
</evidence>
<keyword evidence="4" id="KW-1185">Reference proteome</keyword>
<dbReference type="InterPro" id="IPR042099">
    <property type="entry name" value="ANL_N_sf"/>
</dbReference>
<reference evidence="3" key="1">
    <citation type="submission" date="2018-12" db="EMBL/GenBank/DDBJ databases">
        <authorList>
            <person name="Syme R.A."/>
            <person name="Farfan-Caceres L."/>
            <person name="Lichtenzveig J."/>
        </authorList>
    </citation>
    <scope>NUCLEOTIDE SEQUENCE</scope>
    <source>
        <strain evidence="3">Al4</strain>
    </source>
</reference>
<comment type="caution">
    <text evidence="3">The sequence shown here is derived from an EMBL/GenBank/DDBJ whole genome shotgun (WGS) entry which is preliminary data.</text>
</comment>
<evidence type="ECO:0008006" key="5">
    <source>
        <dbReference type="Google" id="ProtNLM"/>
    </source>
</evidence>
<dbReference type="OrthoDB" id="6614653at2759"/>
<dbReference type="Proteomes" id="UP000651452">
    <property type="component" value="Unassembled WGS sequence"/>
</dbReference>
<evidence type="ECO:0000259" key="1">
    <source>
        <dbReference type="Pfam" id="PF00501"/>
    </source>
</evidence>
<organism evidence="3 4">
    <name type="scientific">Ascochyta lentis</name>
    <dbReference type="NCBI Taxonomy" id="205686"/>
    <lineage>
        <taxon>Eukaryota</taxon>
        <taxon>Fungi</taxon>
        <taxon>Dikarya</taxon>
        <taxon>Ascomycota</taxon>
        <taxon>Pezizomycotina</taxon>
        <taxon>Dothideomycetes</taxon>
        <taxon>Pleosporomycetidae</taxon>
        <taxon>Pleosporales</taxon>
        <taxon>Pleosporineae</taxon>
        <taxon>Didymellaceae</taxon>
        <taxon>Ascochyta</taxon>
    </lineage>
</organism>
<dbReference type="AlphaFoldDB" id="A0A8H7IZ49"/>
<dbReference type="Pfam" id="PF13193">
    <property type="entry name" value="AMP-binding_C"/>
    <property type="match status" value="1"/>
</dbReference>
<reference evidence="3" key="2">
    <citation type="submission" date="2020-09" db="EMBL/GenBank/DDBJ databases">
        <title>Reference genome assembly for Australian Ascochyta lentis isolate Al4.</title>
        <authorList>
            <person name="Lee R.C."/>
            <person name="Farfan-Caceres L.M."/>
            <person name="Debler J.W."/>
            <person name="Williams A.H."/>
            <person name="Henares B.M."/>
        </authorList>
    </citation>
    <scope>NUCLEOTIDE SEQUENCE</scope>
    <source>
        <strain evidence="3">Al4</strain>
    </source>
</reference>
<dbReference type="Gene3D" id="3.30.300.30">
    <property type="match status" value="1"/>
</dbReference>
<dbReference type="GO" id="GO:0031956">
    <property type="term" value="F:medium-chain fatty acid-CoA ligase activity"/>
    <property type="evidence" value="ECO:0007669"/>
    <property type="project" value="TreeGrafter"/>
</dbReference>
<dbReference type="InterPro" id="IPR045851">
    <property type="entry name" value="AMP-bd_C_sf"/>
</dbReference>
<dbReference type="InterPro" id="IPR020845">
    <property type="entry name" value="AMP-binding_CS"/>
</dbReference>
<dbReference type="SUPFAM" id="SSF56801">
    <property type="entry name" value="Acetyl-CoA synthetase-like"/>
    <property type="match status" value="1"/>
</dbReference>
<dbReference type="InterPro" id="IPR000873">
    <property type="entry name" value="AMP-dep_synth/lig_dom"/>
</dbReference>
<gene>
    <name evidence="3" type="ORF">EKO04_008557</name>
</gene>
<dbReference type="EMBL" id="RZGK01000015">
    <property type="protein sequence ID" value="KAF9693485.1"/>
    <property type="molecule type" value="Genomic_DNA"/>
</dbReference>
<proteinExistence type="predicted"/>
<evidence type="ECO:0000259" key="2">
    <source>
        <dbReference type="Pfam" id="PF13193"/>
    </source>
</evidence>
<dbReference type="PROSITE" id="PS00455">
    <property type="entry name" value="AMP_BINDING"/>
    <property type="match status" value="1"/>
</dbReference>
<dbReference type="InterPro" id="IPR025110">
    <property type="entry name" value="AMP-bd_C"/>
</dbReference>
<feature type="domain" description="AMP-dependent synthetase/ligase" evidence="1">
    <location>
        <begin position="70"/>
        <end position="407"/>
    </location>
</feature>
<feature type="domain" description="AMP-binding enzyme C-terminal" evidence="2">
    <location>
        <begin position="459"/>
        <end position="548"/>
    </location>
</feature>
<sequence>MEDRSFIVPKHRGHNVLPNTPLFSRLLRYASRTPARIAIDDVRSKHQRSHLELLSDVLALRETVLNTLDAVSLEALNQRDEVYIAIVAAGGYEYTVAMLAVLAMGAAAVPITPALPVDEAAYFVEKSRAALVLVSSLDLKNCCELEKRIASTSNEHFRGVPISSCTYASSLCLSDILISSDLALEENAPGVVIFTSGTTGPPKGAVMRRSFVFDCALSVADHYRLGEDDVMLHVLPVHHATGVGINFFPFLISGSRIEFRSGSFDEVWMWERWKRGATNPRQRLTFFSGVPTIYMRMRRHYQRCLAKLPSEELAKYIAGARQFRACLCGTSALPQPLNDFWSALMQKRIVQRYGATEFGAVFKVRLDDKKVPDGSVGQIASGIDVKLSNGDEGEILVKSPHMFSKYLQDPEATARAHDDEGYFRTGDIARREGSYYFIFGRATLDIIKSGGYKISALDIERELLGLPYVSEAMVVGVLDEEFGQRVAALVALQEEDLTDSFLESYGNAEHILTIEDVRRDLRGRLPGYKLPTLLRIAPGELPKTATGKVQKKILGPRFFPADYETCLEVQQWVMPGSRSAKL</sequence>
<name>A0A8H7IZ49_9PLEO</name>
<dbReference type="Gene3D" id="3.40.50.12780">
    <property type="entry name" value="N-terminal domain of ligase-like"/>
    <property type="match status" value="1"/>
</dbReference>
<accession>A0A8H7IZ49</accession>
<evidence type="ECO:0000313" key="4">
    <source>
        <dbReference type="Proteomes" id="UP000651452"/>
    </source>
</evidence>
<dbReference type="PANTHER" id="PTHR43201:SF28">
    <property type="entry name" value="ENZYME, PUTATIVE (AFU_ORTHOLOGUE AFUA_7G01530)-RELATED"/>
    <property type="match status" value="1"/>
</dbReference>
<dbReference type="Pfam" id="PF00501">
    <property type="entry name" value="AMP-binding"/>
    <property type="match status" value="1"/>
</dbReference>
<dbReference type="PANTHER" id="PTHR43201">
    <property type="entry name" value="ACYL-COA SYNTHETASE"/>
    <property type="match status" value="1"/>
</dbReference>
<dbReference type="GO" id="GO:0006631">
    <property type="term" value="P:fatty acid metabolic process"/>
    <property type="evidence" value="ECO:0007669"/>
    <property type="project" value="TreeGrafter"/>
</dbReference>
<protein>
    <recommendedName>
        <fullName evidence="5">Fatty-acyl-CoA synthase</fullName>
    </recommendedName>
</protein>